<dbReference type="AlphaFoldDB" id="A0A9W9ZJA0"/>
<dbReference type="EMBL" id="MU826069">
    <property type="protein sequence ID" value="KAJ7381713.1"/>
    <property type="molecule type" value="Genomic_DNA"/>
</dbReference>
<dbReference type="Proteomes" id="UP001163046">
    <property type="component" value="Unassembled WGS sequence"/>
</dbReference>
<dbReference type="InterPro" id="IPR043472">
    <property type="entry name" value="Macro_dom-like"/>
</dbReference>
<dbReference type="Pfam" id="PF01661">
    <property type="entry name" value="Macro"/>
    <property type="match status" value="1"/>
</dbReference>
<evidence type="ECO:0000313" key="2">
    <source>
        <dbReference type="EMBL" id="KAJ7381713.1"/>
    </source>
</evidence>
<reference evidence="2" key="1">
    <citation type="submission" date="2023-01" db="EMBL/GenBank/DDBJ databases">
        <title>Genome assembly of the deep-sea coral Lophelia pertusa.</title>
        <authorList>
            <person name="Herrera S."/>
            <person name="Cordes E."/>
        </authorList>
    </citation>
    <scope>NUCLEOTIDE SEQUENCE</scope>
    <source>
        <strain evidence="2">USNM1676648</strain>
        <tissue evidence="2">Polyp</tissue>
    </source>
</reference>
<evidence type="ECO:0000259" key="1">
    <source>
        <dbReference type="PROSITE" id="PS51154"/>
    </source>
</evidence>
<dbReference type="SUPFAM" id="SSF52949">
    <property type="entry name" value="Macro domain-like"/>
    <property type="match status" value="1"/>
</dbReference>
<organism evidence="2 3">
    <name type="scientific">Desmophyllum pertusum</name>
    <dbReference type="NCBI Taxonomy" id="174260"/>
    <lineage>
        <taxon>Eukaryota</taxon>
        <taxon>Metazoa</taxon>
        <taxon>Cnidaria</taxon>
        <taxon>Anthozoa</taxon>
        <taxon>Hexacorallia</taxon>
        <taxon>Scleractinia</taxon>
        <taxon>Caryophylliina</taxon>
        <taxon>Caryophylliidae</taxon>
        <taxon>Desmophyllum</taxon>
    </lineage>
</organism>
<gene>
    <name evidence="2" type="ORF">OS493_039464</name>
</gene>
<dbReference type="Gene3D" id="3.40.220.10">
    <property type="entry name" value="Leucine Aminopeptidase, subunit E, domain 1"/>
    <property type="match status" value="1"/>
</dbReference>
<dbReference type="OrthoDB" id="6077599at2759"/>
<dbReference type="PROSITE" id="PS51154">
    <property type="entry name" value="MACRO"/>
    <property type="match status" value="1"/>
</dbReference>
<sequence>GNSVRRQEQVFDRATLTVKHLPFKPHVLNKGVKMSLHLSDITDELVGVIVVAVDPLLKQIHDHGQLAAAIARKGGRQIVDECRRIISDQNRRPLIVVDAVYTSGGNLPCRFFIRTVGPIWKYREGECISLLHQACLESLRPCSTIGAFLDCASCHKL</sequence>
<comment type="caution">
    <text evidence="2">The sequence shown here is derived from an EMBL/GenBank/DDBJ whole genome shotgun (WGS) entry which is preliminary data.</text>
</comment>
<feature type="non-terminal residue" evidence="2">
    <location>
        <position position="157"/>
    </location>
</feature>
<keyword evidence="3" id="KW-1185">Reference proteome</keyword>
<name>A0A9W9ZJA0_9CNID</name>
<feature type="domain" description="Macro" evidence="1">
    <location>
        <begin position="21"/>
        <end position="157"/>
    </location>
</feature>
<evidence type="ECO:0000313" key="3">
    <source>
        <dbReference type="Proteomes" id="UP001163046"/>
    </source>
</evidence>
<accession>A0A9W9ZJA0</accession>
<proteinExistence type="predicted"/>
<dbReference type="InterPro" id="IPR002589">
    <property type="entry name" value="Macro_dom"/>
</dbReference>
<protein>
    <recommendedName>
        <fullName evidence="1">Macro domain-containing protein</fullName>
    </recommendedName>
</protein>